<dbReference type="SUPFAM" id="SSF50370">
    <property type="entry name" value="Ricin B-like lectins"/>
    <property type="match status" value="1"/>
</dbReference>
<dbReference type="Pfam" id="PF24562">
    <property type="entry name" value="CysR_MRC2_N"/>
    <property type="match status" value="1"/>
</dbReference>
<dbReference type="EMBL" id="CAAE01014700">
    <property type="protein sequence ID" value="CAG02845.1"/>
    <property type="molecule type" value="Genomic_DNA"/>
</dbReference>
<dbReference type="PROSITE" id="PS00023">
    <property type="entry name" value="FN2_1"/>
    <property type="match status" value="1"/>
</dbReference>
<evidence type="ECO:0000256" key="1">
    <source>
        <dbReference type="ARBA" id="ARBA00004167"/>
    </source>
</evidence>
<dbReference type="InterPro" id="IPR001304">
    <property type="entry name" value="C-type_lectin-like"/>
</dbReference>
<dbReference type="PROSITE" id="PS50231">
    <property type="entry name" value="RICIN_B_LECTIN"/>
    <property type="match status" value="1"/>
</dbReference>
<name>Q4S937_TETNG</name>
<evidence type="ECO:0000259" key="15">
    <source>
        <dbReference type="PROSITE" id="PS51092"/>
    </source>
</evidence>
<dbReference type="SUPFAM" id="SSF56436">
    <property type="entry name" value="C-type lectin-like"/>
    <property type="match status" value="8"/>
</dbReference>
<dbReference type="PROSITE" id="PS51092">
    <property type="entry name" value="FN2_2"/>
    <property type="match status" value="1"/>
</dbReference>
<reference evidence="16" key="1">
    <citation type="journal article" date="2004" name="Nature">
        <title>Genome duplication in the teleost fish Tetraodon nigroviridis reveals the early vertebrate proto-karyotype.</title>
        <authorList>
            <person name="Jaillon O."/>
            <person name="Aury J.-M."/>
            <person name="Brunet F."/>
            <person name="Petit J.-L."/>
            <person name="Stange-Thomann N."/>
            <person name="Mauceli E."/>
            <person name="Bouneau L."/>
            <person name="Fischer C."/>
            <person name="Ozouf-Costaz C."/>
            <person name="Bernot A."/>
            <person name="Nicaud S."/>
            <person name="Jaffe D."/>
            <person name="Fisher S."/>
            <person name="Lutfalla G."/>
            <person name="Dossat C."/>
            <person name="Segurens B."/>
            <person name="Dasilva C."/>
            <person name="Salanoubat M."/>
            <person name="Levy M."/>
            <person name="Boudet N."/>
            <person name="Castellano S."/>
            <person name="Anthouard V."/>
            <person name="Jubin C."/>
            <person name="Castelli V."/>
            <person name="Katinka M."/>
            <person name="Vacherie B."/>
            <person name="Biemont C."/>
            <person name="Skalli Z."/>
            <person name="Cattolico L."/>
            <person name="Poulain J."/>
            <person name="De Berardinis V."/>
            <person name="Cruaud C."/>
            <person name="Duprat S."/>
            <person name="Brottier P."/>
            <person name="Coutanceau J.-P."/>
            <person name="Gouzy J."/>
            <person name="Parra G."/>
            <person name="Lardier G."/>
            <person name="Chapple C."/>
            <person name="McKernan K.J."/>
            <person name="McEwan P."/>
            <person name="Bosak S."/>
            <person name="Kellis M."/>
            <person name="Volff J.-N."/>
            <person name="Guigo R."/>
            <person name="Zody M.C."/>
            <person name="Mesirov J."/>
            <person name="Lindblad-Toh K."/>
            <person name="Birren B."/>
            <person name="Nusbaum C."/>
            <person name="Kahn D."/>
            <person name="Robinson-Rechavi M."/>
            <person name="Laudet V."/>
            <person name="Schachter V."/>
            <person name="Quetier F."/>
            <person name="Saurin W."/>
            <person name="Scarpelli C."/>
            <person name="Wincker P."/>
            <person name="Lander E.S."/>
            <person name="Weissenbach J."/>
            <person name="Roest Crollius H."/>
        </authorList>
    </citation>
    <scope>NUCLEOTIDE SEQUENCE [LARGE SCALE GENOMIC DNA]</scope>
</reference>
<evidence type="ECO:0000256" key="6">
    <source>
        <dbReference type="ARBA" id="ARBA00022989"/>
    </source>
</evidence>
<feature type="disulfide bond" evidence="11">
    <location>
        <begin position="142"/>
        <end position="168"/>
    </location>
</feature>
<evidence type="ECO:0000256" key="10">
    <source>
        <dbReference type="ARBA" id="ARBA00023180"/>
    </source>
</evidence>
<feature type="domain" description="C-type lectin" evidence="14">
    <location>
        <begin position="794"/>
        <end position="929"/>
    </location>
</feature>
<keyword evidence="5" id="KW-0677">Repeat</keyword>
<dbReference type="InterPro" id="IPR000772">
    <property type="entry name" value="Ricin_B_lectin"/>
</dbReference>
<evidence type="ECO:0000256" key="12">
    <source>
        <dbReference type="SAM" id="MobiDB-lite"/>
    </source>
</evidence>
<feature type="domain" description="C-type lectin" evidence="14">
    <location>
        <begin position="957"/>
        <end position="1104"/>
    </location>
</feature>
<keyword evidence="3 13" id="KW-0812">Transmembrane</keyword>
<accession>Q4S937</accession>
<dbReference type="InterPro" id="IPR050111">
    <property type="entry name" value="C-type_lectin/snaclec_domain"/>
</dbReference>
<evidence type="ECO:0000259" key="14">
    <source>
        <dbReference type="PROSITE" id="PS50041"/>
    </source>
</evidence>
<dbReference type="PRINTS" id="PR00013">
    <property type="entry name" value="FNTYPEII"/>
</dbReference>
<keyword evidence="2" id="KW-0254">Endocytosis</keyword>
<evidence type="ECO:0000256" key="11">
    <source>
        <dbReference type="PROSITE-ProRule" id="PRU00479"/>
    </source>
</evidence>
<feature type="disulfide bond" evidence="11">
    <location>
        <begin position="156"/>
        <end position="183"/>
    </location>
</feature>
<evidence type="ECO:0000256" key="9">
    <source>
        <dbReference type="ARBA" id="ARBA00023170"/>
    </source>
</evidence>
<dbReference type="PANTHER" id="PTHR22803">
    <property type="entry name" value="MANNOSE, PHOSPHOLIPASE, LECTIN RECEPTOR RELATED"/>
    <property type="match status" value="1"/>
</dbReference>
<keyword evidence="9" id="KW-0675">Receptor</keyword>
<dbReference type="InterPro" id="IPR035992">
    <property type="entry name" value="Ricin_B-like_lectins"/>
</dbReference>
<evidence type="ECO:0000256" key="13">
    <source>
        <dbReference type="SAM" id="Phobius"/>
    </source>
</evidence>
<keyword evidence="4" id="KW-0732">Signal</keyword>
<dbReference type="Gene3D" id="2.80.10.50">
    <property type="match status" value="1"/>
</dbReference>
<dbReference type="KEGG" id="tng:GSTEN00022074G001"/>
<dbReference type="InterPro" id="IPR016186">
    <property type="entry name" value="C-type_lectin-like/link_sf"/>
</dbReference>
<proteinExistence type="predicted"/>
<gene>
    <name evidence="16" type="ORF">GSTENG00022074001</name>
</gene>
<feature type="domain" description="C-type lectin" evidence="14">
    <location>
        <begin position="1272"/>
        <end position="1363"/>
    </location>
</feature>
<reference evidence="16" key="2">
    <citation type="submission" date="2004-02" db="EMBL/GenBank/DDBJ databases">
        <authorList>
            <consortium name="Genoscope"/>
            <consortium name="Whitehead Institute Centre for Genome Research"/>
        </authorList>
    </citation>
    <scope>NUCLEOTIDE SEQUENCE</scope>
</reference>
<dbReference type="InterPro" id="IPR000562">
    <property type="entry name" value="FN_type2_dom"/>
</dbReference>
<dbReference type="Gene3D" id="2.10.10.10">
    <property type="entry name" value="Fibronectin, type II, collagen-binding"/>
    <property type="match status" value="1"/>
</dbReference>
<comment type="subcellular location">
    <subcellularLocation>
        <location evidence="1">Membrane</location>
        <topology evidence="1">Single-pass membrane protein</topology>
    </subcellularLocation>
</comment>
<feature type="transmembrane region" description="Helical" evidence="13">
    <location>
        <begin position="1397"/>
        <end position="1420"/>
    </location>
</feature>
<comment type="caution">
    <text evidence="16">The sequence shown here is derived from an EMBL/GenBank/DDBJ whole genome shotgun (WGS) entry which is preliminary data.</text>
</comment>
<feature type="domain" description="C-type lectin" evidence="14">
    <location>
        <begin position="1162"/>
        <end position="1267"/>
    </location>
</feature>
<dbReference type="Gene3D" id="3.10.100.10">
    <property type="entry name" value="Mannose-Binding Protein A, subunit A"/>
    <property type="match status" value="8"/>
</dbReference>
<dbReference type="InterPro" id="IPR018378">
    <property type="entry name" value="C-type_lectin_CS"/>
</dbReference>
<feature type="region of interest" description="Disordered" evidence="12">
    <location>
        <begin position="621"/>
        <end position="641"/>
    </location>
</feature>
<feature type="domain" description="C-type lectin" evidence="14">
    <location>
        <begin position="650"/>
        <end position="776"/>
    </location>
</feature>
<evidence type="ECO:0000256" key="7">
    <source>
        <dbReference type="ARBA" id="ARBA00023136"/>
    </source>
</evidence>
<dbReference type="PROSITE" id="PS50041">
    <property type="entry name" value="C_TYPE_LECTIN_2"/>
    <property type="match status" value="8"/>
</dbReference>
<evidence type="ECO:0000256" key="3">
    <source>
        <dbReference type="ARBA" id="ARBA00022692"/>
    </source>
</evidence>
<evidence type="ECO:0000256" key="4">
    <source>
        <dbReference type="ARBA" id="ARBA00022729"/>
    </source>
</evidence>
<protein>
    <submittedName>
        <fullName evidence="16">(spotted green pufferfish) hypothetical protein</fullName>
    </submittedName>
</protein>
<dbReference type="FunFam" id="3.10.100.10:FF:000020">
    <property type="entry name" value="Mannose receptor C type 2"/>
    <property type="match status" value="1"/>
</dbReference>
<keyword evidence="6 13" id="KW-1133">Transmembrane helix</keyword>
<sequence length="1464" mass="165184">FYHDGAGGCLGVLDHSLILSSACEDANQRWKWVTRNRLFNLGSSLCLGMTPGNLTSRDDEPVLGVYTCDREPPKVRLTWKCDQVLDHIHDCLPYPSLLNYTSPFVVFSLANKWGLHGGVRNLCSKTSRDIYTIQGNSHGRPCYFPFLYDGQWFHNCTSIGREDGHLWCATTSDYGKDELWGFCPVKSTTCETFWEKDPVTDSCYQFNFQAKLSWTEAWVSCQQQGADLLSVTKLHEQTYINGLLTSYSAALWIGLNDRDVQGGWQWSDSSPLKYLNWETDQPKHDDEHNCAVIRTESSGRWQNRVCSDTLPYVCKKRPNATMDPFTTDSWSNDENYECDMGWQAFQASCYKLNSEKTEWATAQKTCQKMEANLVSIHTLPELEFITGTMKKDVEQLWIGLHDTNMQMDFQWTDHTPVIFTFWHPFEPNNFRNTPEDCVSLWGAAGRWDDSPCNLTLPSVCKKLGTKSDGKPQQECKQGWKWHSPACYWVGEDLLTFDEAKSACKGYGAALVTITNRFEQAFANSLVFGRSGDSFWIGLSDQGSRNSFHWLSGDEVSYTNWNRDQPGESHVWRSQIFKSRAKTVKIHDDGCVSMATGFATGLWEVMECASSKAKFICRQNQGTSVSPEPAAPQPTPSLSGSCPNGWKSNSNLRYCYKVFHSSQPEQKLSWLQAHLFCQRHGANLLSIGSPDEEHFVLQVLHEAFGESEDHEQHWFWIGLNRRNPMDNGSWKWSDGLAYTYQNFGRYYYNIRQCAAADLGSETWLAMHCDSELDWICKIPRGTDALQPSSPHWIGFQEAEYKFYDHRTTWDQAQRICSWFASSLASVHSAEEEAFLANTLRKALHLLNTSDKWWLGLQTYENDGRFRWSDHSVLNYVSWALGRPHPLSRDRKCVYLSAEKGKTRQSLETAGGSGPDWSDQKCYSDLPYICKRVNVTGTIPPTPASPHPPSGCPDGWSSYQHKCFRVFAQPNRVTWSAAKLKCETQRGVLAVVSNHLEQAFITTLLNDAIVDLWVGLTSDAKGHFQWARPGLLSYTNWAPGEPLDNSGPHHNRTPVHNISLPTRVSGVSWLLFSSDKSMVRSQGNCVVMNHGNPLKSAGMWASRACEMENNGYICQRQQGVILIITHPHWAIKGQTCDISVFSVDSDLPPAPPLIPASLSKPVELGRMTYRVVEKRLDWTGALHLCESLNGTLARVKNPHEQAYLTLLINSLRRPAWIALYSYGGRSFTWLGEQEIFYSNWKDGQPNQMAGCGHMTTSGQWTVTPCDAKLDAAICEISVGAELLSILDETENGFIWEHIQSYAEQAYGAWLGISVKGRGLVWSEEEEMSYSNWETHDVALSVLSPNSCFWIQSNSGLWKPGSCRNRTHGVICKKPRAAETAAVTEARPLLSPAPARGDHLPTLIVVSVASLLLLALIAVVIYLHRRRTVGSRGSYEGARYSRTSSSLTEQTEKNILVSDMELNEQAE</sequence>
<dbReference type="SMART" id="SM00059">
    <property type="entry name" value="FN2"/>
    <property type="match status" value="1"/>
</dbReference>
<feature type="domain" description="C-type lectin" evidence="14">
    <location>
        <begin position="199"/>
        <end position="315"/>
    </location>
</feature>
<keyword evidence="8 11" id="KW-1015">Disulfide bond</keyword>
<evidence type="ECO:0000256" key="8">
    <source>
        <dbReference type="ARBA" id="ARBA00023157"/>
    </source>
</evidence>
<feature type="domain" description="C-type lectin" evidence="14">
    <location>
        <begin position="482"/>
        <end position="607"/>
    </location>
</feature>
<keyword evidence="10" id="KW-0325">Glycoprotein</keyword>
<dbReference type="InterPro" id="IPR016187">
    <property type="entry name" value="CTDL_fold"/>
</dbReference>
<dbReference type="CDD" id="cd00062">
    <property type="entry name" value="FN2"/>
    <property type="match status" value="1"/>
</dbReference>
<evidence type="ECO:0000313" key="16">
    <source>
        <dbReference type="EMBL" id="CAG02845.1"/>
    </source>
</evidence>
<dbReference type="FunFam" id="2.10.10.10:FF:000001">
    <property type="entry name" value="Fibronectin 1a isoform 1"/>
    <property type="match status" value="1"/>
</dbReference>
<dbReference type="CDD" id="cd00037">
    <property type="entry name" value="CLECT"/>
    <property type="match status" value="7"/>
</dbReference>
<feature type="domain" description="C-type lectin" evidence="14">
    <location>
        <begin position="345"/>
        <end position="461"/>
    </location>
</feature>
<dbReference type="GO" id="GO:0006897">
    <property type="term" value="P:endocytosis"/>
    <property type="evidence" value="ECO:0007669"/>
    <property type="project" value="UniProtKB-KW"/>
</dbReference>
<dbReference type="PROSITE" id="PS00615">
    <property type="entry name" value="C_TYPE_LECTIN_1"/>
    <property type="match status" value="2"/>
</dbReference>
<dbReference type="Pfam" id="PF00059">
    <property type="entry name" value="Lectin_C"/>
    <property type="match status" value="7"/>
</dbReference>
<organism evidence="16">
    <name type="scientific">Tetraodon nigroviridis</name>
    <name type="common">Spotted green pufferfish</name>
    <name type="synonym">Chelonodon nigroviridis</name>
    <dbReference type="NCBI Taxonomy" id="99883"/>
    <lineage>
        <taxon>Eukaryota</taxon>
        <taxon>Metazoa</taxon>
        <taxon>Chordata</taxon>
        <taxon>Craniata</taxon>
        <taxon>Vertebrata</taxon>
        <taxon>Euteleostomi</taxon>
        <taxon>Actinopterygii</taxon>
        <taxon>Neopterygii</taxon>
        <taxon>Teleostei</taxon>
        <taxon>Neoteleostei</taxon>
        <taxon>Acanthomorphata</taxon>
        <taxon>Eupercaria</taxon>
        <taxon>Tetraodontiformes</taxon>
        <taxon>Tetradontoidea</taxon>
        <taxon>Tetraodontidae</taxon>
        <taxon>Tetraodon</taxon>
    </lineage>
</organism>
<dbReference type="GO" id="GO:0016020">
    <property type="term" value="C:membrane"/>
    <property type="evidence" value="ECO:0007669"/>
    <property type="project" value="UniProtKB-SubCell"/>
</dbReference>
<dbReference type="Pfam" id="PF00040">
    <property type="entry name" value="fn2"/>
    <property type="match status" value="1"/>
</dbReference>
<evidence type="ECO:0000256" key="5">
    <source>
        <dbReference type="ARBA" id="ARBA00022737"/>
    </source>
</evidence>
<feature type="domain" description="Fibronectin type-II" evidence="15">
    <location>
        <begin position="137"/>
        <end position="185"/>
    </location>
</feature>
<feature type="non-terminal residue" evidence="16">
    <location>
        <position position="1"/>
    </location>
</feature>
<dbReference type="InterPro" id="IPR036943">
    <property type="entry name" value="FN_type2_sf"/>
</dbReference>
<dbReference type="SMART" id="SM00034">
    <property type="entry name" value="CLECT"/>
    <property type="match status" value="7"/>
</dbReference>
<keyword evidence="7 13" id="KW-0472">Membrane</keyword>
<dbReference type="FunFam" id="3.10.100.10:FF:000018">
    <property type="entry name" value="Mannose receptor, C type 2"/>
    <property type="match status" value="1"/>
</dbReference>
<evidence type="ECO:0000256" key="2">
    <source>
        <dbReference type="ARBA" id="ARBA00022583"/>
    </source>
</evidence>
<dbReference type="OrthoDB" id="5858677at2759"/>